<keyword evidence="1 5" id="KW-0963">Cytoplasm</keyword>
<evidence type="ECO:0000256" key="3">
    <source>
        <dbReference type="ARBA" id="ARBA00022829"/>
    </source>
</evidence>
<dbReference type="GO" id="GO:0051304">
    <property type="term" value="P:chromosome separation"/>
    <property type="evidence" value="ECO:0007669"/>
    <property type="project" value="InterPro"/>
</dbReference>
<keyword evidence="2 5" id="KW-0132">Cell division</keyword>
<keyword evidence="4 5" id="KW-0131">Cell cycle</keyword>
<dbReference type="SUPFAM" id="SSF46785">
    <property type="entry name" value="Winged helix' DNA-binding domain"/>
    <property type="match status" value="2"/>
</dbReference>
<dbReference type="NCBIfam" id="TIGR00281">
    <property type="entry name" value="SMC-Scp complex subunit ScpB"/>
    <property type="match status" value="1"/>
</dbReference>
<dbReference type="GO" id="GO:0006260">
    <property type="term" value="P:DNA replication"/>
    <property type="evidence" value="ECO:0007669"/>
    <property type="project" value="UniProtKB-UniRule"/>
</dbReference>
<comment type="subcellular location">
    <subcellularLocation>
        <location evidence="5">Cytoplasm</location>
    </subcellularLocation>
    <text evidence="5">Associated with two foci at the outer edges of the nucleoid region in young cells, and at four foci within both cell halves in older cells.</text>
</comment>
<dbReference type="RefSeq" id="WP_368651993.1">
    <property type="nucleotide sequence ID" value="NZ_CP162599.1"/>
</dbReference>
<dbReference type="Gene3D" id="1.10.10.10">
    <property type="entry name" value="Winged helix-like DNA-binding domain superfamily/Winged helix DNA-binding domain"/>
    <property type="match status" value="2"/>
</dbReference>
<reference evidence="6" key="1">
    <citation type="submission" date="2024-07" db="EMBL/GenBank/DDBJ databases">
        <title>Halotolerant mesophilic bacterium Ornithinibacillus sp. 4-3, sp. nov., isolated from soil.</title>
        <authorList>
            <person name="Sidarenka A.V."/>
            <person name="Guliayeva D.E."/>
            <person name="Leanovich S.I."/>
            <person name="Hileuskaya K.S."/>
            <person name="Akhremchuk A.E."/>
            <person name="Sikolenko M.A."/>
            <person name="Valentovich L.N."/>
        </authorList>
    </citation>
    <scope>NUCLEOTIDE SEQUENCE</scope>
    <source>
        <strain evidence="6">4-3</strain>
    </source>
</reference>
<dbReference type="PANTHER" id="PTHR34298">
    <property type="entry name" value="SEGREGATION AND CONDENSATION PROTEIN B"/>
    <property type="match status" value="1"/>
</dbReference>
<dbReference type="InterPro" id="IPR036388">
    <property type="entry name" value="WH-like_DNA-bd_sf"/>
</dbReference>
<dbReference type="GO" id="GO:0005737">
    <property type="term" value="C:cytoplasm"/>
    <property type="evidence" value="ECO:0007669"/>
    <property type="project" value="UniProtKB-SubCell"/>
</dbReference>
<comment type="subunit">
    <text evidence="5">Homodimer. Homodimerization may be required to stabilize the binding of ScpA to the Smc head domains. Component of a cohesin-like complex composed of ScpA, ScpB and the Smc homodimer, in which ScpA and ScpB bind to the head domain of Smc. The presence of the three proteins is required for the association of the complex with DNA.</text>
</comment>
<dbReference type="Pfam" id="PF04079">
    <property type="entry name" value="SMC_ScpB"/>
    <property type="match status" value="1"/>
</dbReference>
<dbReference type="PIRSF" id="PIRSF019345">
    <property type="entry name" value="ScpB"/>
    <property type="match status" value="1"/>
</dbReference>
<sequence length="195" mass="22306">MNNEELMGVIEGLLFVSGEEGLSLHQLSKIIEVPIWSIEHAVEELQKSYAQSHRGLVIMKSNQIYHLTTKTDHSIYIKRLFSTPTNTRLSQAALETLAIIAYQQPITRTEIEEVRGVNSDRPVQTLLARQLIEEVGRKETVGRPVLFGTSKDFLTYFGLTSIEELPNLNDNIELEDIVEEADLFFDRYEDMQQPK</sequence>
<gene>
    <name evidence="5 6" type="primary">scpB</name>
    <name evidence="6" type="ORF">AB4Y30_09455</name>
</gene>
<dbReference type="PANTHER" id="PTHR34298:SF2">
    <property type="entry name" value="SEGREGATION AND CONDENSATION PROTEIN B"/>
    <property type="match status" value="1"/>
</dbReference>
<evidence type="ECO:0000256" key="2">
    <source>
        <dbReference type="ARBA" id="ARBA00022618"/>
    </source>
</evidence>
<name>A0AB39HLZ2_9BACI</name>
<evidence type="ECO:0000256" key="4">
    <source>
        <dbReference type="ARBA" id="ARBA00023306"/>
    </source>
</evidence>
<dbReference type="AlphaFoldDB" id="A0AB39HLZ2"/>
<dbReference type="EMBL" id="CP162599">
    <property type="protein sequence ID" value="XDK31265.1"/>
    <property type="molecule type" value="Genomic_DNA"/>
</dbReference>
<evidence type="ECO:0000313" key="6">
    <source>
        <dbReference type="EMBL" id="XDK31265.1"/>
    </source>
</evidence>
<evidence type="ECO:0000256" key="5">
    <source>
        <dbReference type="HAMAP-Rule" id="MF_01804"/>
    </source>
</evidence>
<dbReference type="InterPro" id="IPR036390">
    <property type="entry name" value="WH_DNA-bd_sf"/>
</dbReference>
<dbReference type="HAMAP" id="MF_01804">
    <property type="entry name" value="ScpB"/>
    <property type="match status" value="1"/>
</dbReference>
<evidence type="ECO:0000256" key="1">
    <source>
        <dbReference type="ARBA" id="ARBA00022490"/>
    </source>
</evidence>
<comment type="function">
    <text evidence="5">Participates in chromosomal partition during cell division. May act via the formation of a condensin-like complex containing Smc and ScpA that pull DNA away from mid-cell into both cell halves.</text>
</comment>
<organism evidence="6">
    <name type="scientific">Ornithinibacillus sp. 4-3</name>
    <dbReference type="NCBI Taxonomy" id="3231488"/>
    <lineage>
        <taxon>Bacteria</taxon>
        <taxon>Bacillati</taxon>
        <taxon>Bacillota</taxon>
        <taxon>Bacilli</taxon>
        <taxon>Bacillales</taxon>
        <taxon>Bacillaceae</taxon>
        <taxon>Ornithinibacillus</taxon>
    </lineage>
</organism>
<dbReference type="GO" id="GO:0051301">
    <property type="term" value="P:cell division"/>
    <property type="evidence" value="ECO:0007669"/>
    <property type="project" value="UniProtKB-KW"/>
</dbReference>
<protein>
    <recommendedName>
        <fullName evidence="5">Segregation and condensation protein B</fullName>
    </recommendedName>
</protein>
<proteinExistence type="inferred from homology"/>
<dbReference type="InterPro" id="IPR005234">
    <property type="entry name" value="ScpB_csome_segregation"/>
</dbReference>
<accession>A0AB39HLZ2</accession>
<keyword evidence="3 5" id="KW-0159">Chromosome partition</keyword>
<comment type="similarity">
    <text evidence="5">Belongs to the ScpB family.</text>
</comment>